<keyword evidence="3" id="KW-1185">Reference proteome</keyword>
<evidence type="ECO:0000313" key="3">
    <source>
        <dbReference type="Proteomes" id="UP001148018"/>
    </source>
</evidence>
<name>A0A9Q0EXK9_9TELE</name>
<sequence>MDSSIKLGRYPSSWRVAKTRTERGRHRDRLIDRNAVDLDRQGGAGWIVTPGGRPPGAKGDEVRSGEVWTRSSSRGGTNGEEGGHVGTPLASQGTWSA</sequence>
<organism evidence="2 3">
    <name type="scientific">Muraenolepis orangiensis</name>
    <name type="common">Patagonian moray cod</name>
    <dbReference type="NCBI Taxonomy" id="630683"/>
    <lineage>
        <taxon>Eukaryota</taxon>
        <taxon>Metazoa</taxon>
        <taxon>Chordata</taxon>
        <taxon>Craniata</taxon>
        <taxon>Vertebrata</taxon>
        <taxon>Euteleostomi</taxon>
        <taxon>Actinopterygii</taxon>
        <taxon>Neopterygii</taxon>
        <taxon>Teleostei</taxon>
        <taxon>Neoteleostei</taxon>
        <taxon>Acanthomorphata</taxon>
        <taxon>Zeiogadaria</taxon>
        <taxon>Gadariae</taxon>
        <taxon>Gadiformes</taxon>
        <taxon>Muraenolepidoidei</taxon>
        <taxon>Muraenolepididae</taxon>
        <taxon>Muraenolepis</taxon>
    </lineage>
</organism>
<dbReference type="EMBL" id="JANIIK010000035">
    <property type="protein sequence ID" value="KAJ3613308.1"/>
    <property type="molecule type" value="Genomic_DNA"/>
</dbReference>
<accession>A0A9Q0EXK9</accession>
<feature type="region of interest" description="Disordered" evidence="1">
    <location>
        <begin position="42"/>
        <end position="97"/>
    </location>
</feature>
<dbReference type="AlphaFoldDB" id="A0A9Q0EXK9"/>
<evidence type="ECO:0000313" key="2">
    <source>
        <dbReference type="EMBL" id="KAJ3613308.1"/>
    </source>
</evidence>
<reference evidence="2" key="1">
    <citation type="submission" date="2022-07" db="EMBL/GenBank/DDBJ databases">
        <title>Chromosome-level genome of Muraenolepis orangiensis.</title>
        <authorList>
            <person name="Kim J."/>
        </authorList>
    </citation>
    <scope>NUCLEOTIDE SEQUENCE</scope>
    <source>
        <strain evidence="2">KU_S4_2022</strain>
        <tissue evidence="2">Muscle</tissue>
    </source>
</reference>
<evidence type="ECO:0000256" key="1">
    <source>
        <dbReference type="SAM" id="MobiDB-lite"/>
    </source>
</evidence>
<proteinExistence type="predicted"/>
<gene>
    <name evidence="2" type="ORF">NHX12_019558</name>
</gene>
<dbReference type="Proteomes" id="UP001148018">
    <property type="component" value="Unassembled WGS sequence"/>
</dbReference>
<comment type="caution">
    <text evidence="2">The sequence shown here is derived from an EMBL/GenBank/DDBJ whole genome shotgun (WGS) entry which is preliminary data.</text>
</comment>
<protein>
    <submittedName>
        <fullName evidence="2">Uncharacterized protein</fullName>
    </submittedName>
</protein>